<dbReference type="Pfam" id="PF00496">
    <property type="entry name" value="SBP_bac_5"/>
    <property type="match status" value="1"/>
</dbReference>
<dbReference type="InterPro" id="IPR000914">
    <property type="entry name" value="SBP_5_dom"/>
</dbReference>
<dbReference type="OrthoDB" id="9772924at2"/>
<dbReference type="RefSeq" id="WP_027887766.1">
    <property type="nucleotide sequence ID" value="NZ_JBHSXZ010000049.1"/>
</dbReference>
<comment type="caution">
    <text evidence="6">The sequence shown here is derived from an EMBL/GenBank/DDBJ whole genome shotgun (WGS) entry which is preliminary data.</text>
</comment>
<evidence type="ECO:0000256" key="1">
    <source>
        <dbReference type="ARBA" id="ARBA00005695"/>
    </source>
</evidence>
<dbReference type="GO" id="GO:0015833">
    <property type="term" value="P:peptide transport"/>
    <property type="evidence" value="ECO:0007669"/>
    <property type="project" value="TreeGrafter"/>
</dbReference>
<dbReference type="CDD" id="cd08500">
    <property type="entry name" value="PBP2_NikA_DppA_OppA_like_4"/>
    <property type="match status" value="1"/>
</dbReference>
<dbReference type="GO" id="GO:0042597">
    <property type="term" value="C:periplasmic space"/>
    <property type="evidence" value="ECO:0007669"/>
    <property type="project" value="UniProtKB-ARBA"/>
</dbReference>
<feature type="domain" description="Solute-binding protein family 5" evidence="5">
    <location>
        <begin position="77"/>
        <end position="465"/>
    </location>
</feature>
<dbReference type="PANTHER" id="PTHR30290:SF9">
    <property type="entry name" value="OLIGOPEPTIDE-BINDING PROTEIN APPA"/>
    <property type="match status" value="1"/>
</dbReference>
<dbReference type="GO" id="GO:1904680">
    <property type="term" value="F:peptide transmembrane transporter activity"/>
    <property type="evidence" value="ECO:0007669"/>
    <property type="project" value="TreeGrafter"/>
</dbReference>
<dbReference type="Gene3D" id="3.10.105.10">
    <property type="entry name" value="Dipeptide-binding Protein, Domain 3"/>
    <property type="match status" value="1"/>
</dbReference>
<dbReference type="SUPFAM" id="SSF53850">
    <property type="entry name" value="Periplasmic binding protein-like II"/>
    <property type="match status" value="1"/>
</dbReference>
<protein>
    <submittedName>
        <fullName evidence="6">Putative ABC transporter-binding protein</fullName>
    </submittedName>
</protein>
<dbReference type="InterPro" id="IPR039424">
    <property type="entry name" value="SBP_5"/>
</dbReference>
<evidence type="ECO:0000259" key="5">
    <source>
        <dbReference type="Pfam" id="PF00496"/>
    </source>
</evidence>
<evidence type="ECO:0000256" key="4">
    <source>
        <dbReference type="SAM" id="SignalP"/>
    </source>
</evidence>
<gene>
    <name evidence="6" type="ORF">Mcate_01233</name>
</gene>
<name>A0A399E6L8_9DEIN</name>
<accession>A0A399E6L8</accession>
<dbReference type="PANTHER" id="PTHR30290">
    <property type="entry name" value="PERIPLASMIC BINDING COMPONENT OF ABC TRANSPORTER"/>
    <property type="match status" value="1"/>
</dbReference>
<dbReference type="Gene3D" id="3.40.190.10">
    <property type="entry name" value="Periplasmic binding protein-like II"/>
    <property type="match status" value="1"/>
</dbReference>
<keyword evidence="2" id="KW-0813">Transport</keyword>
<organism evidence="6 7">
    <name type="scientific">Meiothermus taiwanensis</name>
    <dbReference type="NCBI Taxonomy" id="172827"/>
    <lineage>
        <taxon>Bacteria</taxon>
        <taxon>Thermotogati</taxon>
        <taxon>Deinococcota</taxon>
        <taxon>Deinococci</taxon>
        <taxon>Thermales</taxon>
        <taxon>Thermaceae</taxon>
        <taxon>Meiothermus</taxon>
    </lineage>
</organism>
<dbReference type="Proteomes" id="UP000266089">
    <property type="component" value="Unassembled WGS sequence"/>
</dbReference>
<feature type="signal peptide" evidence="4">
    <location>
        <begin position="1"/>
        <end position="18"/>
    </location>
</feature>
<evidence type="ECO:0000313" key="6">
    <source>
        <dbReference type="EMBL" id="RIH77612.1"/>
    </source>
</evidence>
<comment type="similarity">
    <text evidence="1">Belongs to the bacterial solute-binding protein 5 family.</text>
</comment>
<evidence type="ECO:0000313" key="7">
    <source>
        <dbReference type="Proteomes" id="UP000266089"/>
    </source>
</evidence>
<dbReference type="AlphaFoldDB" id="A0A399E6L8"/>
<proteinExistence type="inferred from homology"/>
<dbReference type="PIRSF" id="PIRSF002741">
    <property type="entry name" value="MppA"/>
    <property type="match status" value="1"/>
</dbReference>
<keyword evidence="3 4" id="KW-0732">Signal</keyword>
<evidence type="ECO:0000256" key="2">
    <source>
        <dbReference type="ARBA" id="ARBA00022448"/>
    </source>
</evidence>
<dbReference type="InterPro" id="IPR030678">
    <property type="entry name" value="Peptide/Ni-bd"/>
</dbReference>
<evidence type="ECO:0000256" key="3">
    <source>
        <dbReference type="ARBA" id="ARBA00022729"/>
    </source>
</evidence>
<sequence>MKKLLILGMLALSGLALAQPKVFKGTEPGRQGGAYRITAISDPRTWNPFVARETSSTDIIALFLPTLTGYSPYTQAPEGNLAKSWEVRNNGLTVIFRLREGARWSDGQAIDADDVIFSATVHADQRVNSNSRSSFILDGQPIRWTKVDQYTVRADFPKPYAPALIQGWYIVPEHIFGPAYRAGVQQLQALWNLDTPPAQVVSGGPFKLDSYVKGERVVLVRNPNYWGVDERNNPVAYLERYTVQIVPDLNAQLARFLAGEADTFSAANADQVAQVLERIRGNRLRAEIFPNADVTLGTNFIVFNWNHKDPFKENLFRQVKFRRAMAHLMDKKSMIEVALGGLGQPQWSPISIPNKAFFTDDVVKYEFSPQKAVQLLAELGFRSKNRDGWLVNSQGRVLEFNLVTNQGNNVRERIAQIFRDEARKIGVKVEYRPIDFNELVRQLTSPAADGTREFDAILIGLTGGIEPAFSRNVWELNGSLHMWNLGAGGKNPAKVEAFEVLIDTLMKRGATTLDQAQRRQIYVQFQKVVAENLPIIYTVAPAYNPARLTRLGGMFPKEQINSITGQAPYIETVFAKE</sequence>
<reference evidence="6 7" key="1">
    <citation type="submission" date="2018-08" db="EMBL/GenBank/DDBJ databases">
        <title>Meiothermus cateniformans JCM 15151 genome sequencing project.</title>
        <authorList>
            <person name="Da Costa M.S."/>
            <person name="Albuquerque L."/>
            <person name="Raposo P."/>
            <person name="Froufe H.J.C."/>
            <person name="Barroso C.S."/>
            <person name="Egas C."/>
        </authorList>
    </citation>
    <scope>NUCLEOTIDE SEQUENCE [LARGE SCALE GENOMIC DNA]</scope>
    <source>
        <strain evidence="6 7">JCM 15151</strain>
    </source>
</reference>
<dbReference type="EMBL" id="QWKX01000024">
    <property type="protein sequence ID" value="RIH77612.1"/>
    <property type="molecule type" value="Genomic_DNA"/>
</dbReference>
<feature type="chain" id="PRO_5017319486" evidence="4">
    <location>
        <begin position="19"/>
        <end position="577"/>
    </location>
</feature>
<dbReference type="GO" id="GO:0043190">
    <property type="term" value="C:ATP-binding cassette (ABC) transporter complex"/>
    <property type="evidence" value="ECO:0007669"/>
    <property type="project" value="InterPro"/>
</dbReference>